<proteinExistence type="predicted"/>
<feature type="compositionally biased region" description="Polar residues" evidence="7">
    <location>
        <begin position="1480"/>
        <end position="1489"/>
    </location>
</feature>
<dbReference type="SMART" id="SM00321">
    <property type="entry name" value="WSC"/>
    <property type="match status" value="1"/>
</dbReference>
<keyword evidence="3 8" id="KW-0732">Signal</keyword>
<feature type="compositionally biased region" description="Basic and acidic residues" evidence="7">
    <location>
        <begin position="657"/>
        <end position="675"/>
    </location>
</feature>
<evidence type="ECO:0000256" key="7">
    <source>
        <dbReference type="SAM" id="MobiDB-lite"/>
    </source>
</evidence>
<dbReference type="InterPro" id="IPR002889">
    <property type="entry name" value="WSC_carb-bd"/>
</dbReference>
<feature type="region of interest" description="Disordered" evidence="7">
    <location>
        <begin position="1008"/>
        <end position="1218"/>
    </location>
</feature>
<feature type="compositionally biased region" description="Polar residues" evidence="7">
    <location>
        <begin position="138"/>
        <end position="150"/>
    </location>
</feature>
<dbReference type="InterPro" id="IPR000082">
    <property type="entry name" value="SEA_dom"/>
</dbReference>
<evidence type="ECO:0000259" key="10">
    <source>
        <dbReference type="PROSITE" id="PS51212"/>
    </source>
</evidence>
<sequence length="2030" mass="230257">MVRNRYLLFLVLVALQCVVTIQGQPNAKKPLSETFISSLHLDEGNIDNQDDPQIQNLRKARSAIQENGVRYARHIEQKVNDDARMLEKLSKLFEEIDDDTGNVNKRSIDVGGSKMSKEGKALHRKSLHDLSNARSKTLLHDQSSLISQPRKTSNEKKKTKKNDVVLISKNAEQSNKITRSINGIRKKNKLPKSKQEQNVPESNNQRSVDQEIKTSSLPSGKAVKREVRHVIKTHEQNKTNDVSSKNLHEKSHKPTRESGTINPLKTKDIKERKKSSKVPTNNDYSSLFHNKVKRSIDEDEEEMTIRKDDDKTKGNEKEIHGLPEALATIFDIKKFKREIKEEEHKQTEDKKEHQRYNPRAVILKRQARDRVVPNIPLPFLKSPITKVRRFVKKIQLAEKVGQPQDKHNQEPIRKSKVITVKSKNKTENRTQRKTIIVAPNILSSIIKQQEVKQEPVGKIGSIGDEQTATLSKKNQTSTEGDKQVERASRSVSEESIDSTKGKKIISTQRNELYGKTIPFEELKSLDIVRRALTDEQFNRLRFLDDQKAKSLFESDENKFLKNLTKDGIYYDTRNKRFILSADASRLAEFTKNVTLKDSTEELAILKNNITKREIILDSDPDIVTKMGGKEAKMEQDAIKKAEEVYRFARQILDIVGDEPKKKSKRETGEEPEHKKSNGIMGMWTALGSSPEFVPELVKRDTSTPSHHAARKMSLDEIRQKRQEFNSKKRRALIALDDNERHQINQRHAESPLSIAETGNLGSVNLREVRKDTITDEHVEQSHEKSKRQANNAERDINKNSAATLSNDGKVIFAFDEVKELMPSRKISTVEEASLLKPQTLTETRYDLDRDLADSMLIGRQIIPAHPIDATLVSSSFSTNGDSYGTSKNKIPILKKQNQLGPAQFSKYRSDYERPRVEQMQRWVNETMFHPYGTERSAETDAALQKLNLASLNATAVYPSYRDNKGETSSQYLAHNLQDKIKLDDSSNEVGIDELNRDILKEQEKYKMHLEQQHQQRLEEQQRKLPPNGDDSETQSQSTEILNRLANQPTPIPLQQLPTVSNKQSETESELEHYERVHGLNMANKTELSTTNAPPTPTTSTSTQPPTTRTTSTTSTTTTPKTTTLATTTSSTQKTTTQQPTTTTTTTLKTTTATTTSSPTTSTLSSTIRNLTTTAIPTSNTPTTTPANTKNSNLTTDSTNASNTTTNLGSNTTTPEEKNKTVNRMNVAEEQPQQTQPIPQQTSSTPCCLQVQPYTQVPCDQQNAQPCQQQFSQPTSQQMQPEAQQAQQYLNSWQQQAASGAITPTPYLSPQTPPVIPATTLTTEQQQQQYLTTATPLPYPLDSDYEMELPRNKSAPEIIPRSDGYIGCYVDRLVDGRDLPIRAGVPSVTPNNCRSVCKKSGYRYAAMQYGYLCFCGNSYGKYDMVPDSECNTMCSGDDAYTCGGLWRNKIYNTEGVDEGKEKSYKDENGVARSYIPVTPDIPTTSNTDSPPVNPYKPTPDIQEALKAAEEKDVNNYQNQIQANQRLQNIADRNYKDVSDQHQPISDNKWIELAQQKAQETLSQQKHPTRKSKEQLLKEYIRTHATDDFKELKHSPPNIINATPGTKIYRGLIKLQQLWYDDFANTSSAKYQILTGNIQIALKRIYENDTNFISAEVVSLMEADQFMPHRTIVDFVLNFKTVNIATPSTEDPTHHLFQVVSTTKSLDGMPVLPKTLKIKEYYLSQGGNDNNTQAQQSPAQAPLSPNQFERIKHDSIFYPPTPYHNQQSPWDTVVRSQLSHIQEAPFLFQQQSQQVDASRQAVPGIGTGSWTMQKPIQEQPLTSNGLPDQKPVRTYIKPAVTSNNNIAELKNYMEYQKLAPSNLGNKRNLTADIMAKKSLEVPGKENSQYKLRLFFWKDMLARRKRDEKQTTKSQIKFNIYKRKLNQNTNTNIKDSVSVIRSKRSQADDRWPISYKGDSQKKTYKQSAPNGGTLKRKKRLTLDREEDKNGFATLFNELYFDEKDVGKSDKRRMVTTMNGKEEILHRSKRTEDV</sequence>
<feature type="domain" description="SEA" evidence="9">
    <location>
        <begin position="1603"/>
        <end position="1721"/>
    </location>
</feature>
<feature type="region of interest" description="Disordered" evidence="7">
    <location>
        <begin position="656"/>
        <end position="680"/>
    </location>
</feature>
<feature type="region of interest" description="Disordered" evidence="7">
    <location>
        <begin position="1473"/>
        <end position="1493"/>
    </location>
</feature>
<feature type="region of interest" description="Disordered" evidence="7">
    <location>
        <begin position="1947"/>
        <end position="1970"/>
    </location>
</feature>
<evidence type="ECO:0000259" key="9">
    <source>
        <dbReference type="PROSITE" id="PS50024"/>
    </source>
</evidence>
<evidence type="ECO:0000256" key="2">
    <source>
        <dbReference type="ARBA" id="ARBA00022692"/>
    </source>
</evidence>
<evidence type="ECO:0000256" key="6">
    <source>
        <dbReference type="ARBA" id="ARBA00023180"/>
    </source>
</evidence>
<keyword evidence="6" id="KW-0325">Glycoprotein</keyword>
<keyword evidence="12" id="KW-1185">Reference proteome</keyword>
<evidence type="ECO:0000256" key="4">
    <source>
        <dbReference type="ARBA" id="ARBA00022989"/>
    </source>
</evidence>
<reference evidence="11" key="1">
    <citation type="submission" date="2021-01" db="UniProtKB">
        <authorList>
            <consortium name="EnsemblMetazoa"/>
        </authorList>
    </citation>
    <scope>IDENTIFICATION</scope>
</reference>
<dbReference type="OrthoDB" id="5964373at2759"/>
<feature type="region of interest" description="Disordered" evidence="7">
    <location>
        <begin position="773"/>
        <end position="801"/>
    </location>
</feature>
<keyword evidence="4" id="KW-1133">Transmembrane helix</keyword>
<feature type="compositionally biased region" description="Basic and acidic residues" evidence="7">
    <location>
        <begin position="479"/>
        <end position="500"/>
    </location>
</feature>
<evidence type="ECO:0000256" key="8">
    <source>
        <dbReference type="SAM" id="SignalP"/>
    </source>
</evidence>
<evidence type="ECO:0000256" key="3">
    <source>
        <dbReference type="ARBA" id="ARBA00022729"/>
    </source>
</evidence>
<name>A0A7M5X4F4_9CNID</name>
<keyword evidence="2" id="KW-0812">Transmembrane</keyword>
<feature type="compositionally biased region" description="Basic and acidic residues" evidence="7">
    <location>
        <begin position="223"/>
        <end position="238"/>
    </location>
</feature>
<feature type="region of interest" description="Disordered" evidence="7">
    <location>
        <begin position="103"/>
        <end position="124"/>
    </location>
</feature>
<dbReference type="Pfam" id="PF01822">
    <property type="entry name" value="WSC"/>
    <property type="match status" value="1"/>
</dbReference>
<comment type="subcellular location">
    <subcellularLocation>
        <location evidence="1">Membrane</location>
        <topology evidence="1">Single-pass membrane protein</topology>
    </subcellularLocation>
</comment>
<feature type="chain" id="PRO_5029774126" description="WSC domain-containing protein" evidence="8">
    <location>
        <begin position="24"/>
        <end position="2030"/>
    </location>
</feature>
<accession>A0A7M5X4F4</accession>
<feature type="compositionally biased region" description="Polar residues" evidence="7">
    <location>
        <begin position="1033"/>
        <end position="1046"/>
    </location>
</feature>
<feature type="compositionally biased region" description="Basic and acidic residues" evidence="7">
    <location>
        <begin position="773"/>
        <end position="783"/>
    </location>
</feature>
<evidence type="ECO:0000313" key="12">
    <source>
        <dbReference type="Proteomes" id="UP000594262"/>
    </source>
</evidence>
<protein>
    <recommendedName>
        <fullName evidence="13">WSC domain-containing protein</fullName>
    </recommendedName>
</protein>
<dbReference type="EnsemblMetazoa" id="CLYHEMT017393.1">
    <property type="protein sequence ID" value="CLYHEMP017393.1"/>
    <property type="gene ID" value="CLYHEMG017393"/>
</dbReference>
<dbReference type="InterPro" id="IPR051836">
    <property type="entry name" value="Kremen_rcpt"/>
</dbReference>
<feature type="signal peptide" evidence="8">
    <location>
        <begin position="1"/>
        <end position="23"/>
    </location>
</feature>
<evidence type="ECO:0008006" key="13">
    <source>
        <dbReference type="Google" id="ProtNLM"/>
    </source>
</evidence>
<feature type="compositionally biased region" description="Low complexity" evidence="7">
    <location>
        <begin position="1088"/>
        <end position="1213"/>
    </location>
</feature>
<organism evidence="11 12">
    <name type="scientific">Clytia hemisphaerica</name>
    <dbReference type="NCBI Taxonomy" id="252671"/>
    <lineage>
        <taxon>Eukaryota</taxon>
        <taxon>Metazoa</taxon>
        <taxon>Cnidaria</taxon>
        <taxon>Hydrozoa</taxon>
        <taxon>Hydroidolina</taxon>
        <taxon>Leptothecata</taxon>
        <taxon>Obeliida</taxon>
        <taxon>Clytiidae</taxon>
        <taxon>Clytia</taxon>
    </lineage>
</organism>
<feature type="region of interest" description="Disordered" evidence="7">
    <location>
        <begin position="138"/>
        <end position="285"/>
    </location>
</feature>
<dbReference type="Proteomes" id="UP000594262">
    <property type="component" value="Unplaced"/>
</dbReference>
<dbReference type="PANTHER" id="PTHR24269:SF16">
    <property type="entry name" value="PROTEIN SLG1"/>
    <property type="match status" value="1"/>
</dbReference>
<evidence type="ECO:0000256" key="5">
    <source>
        <dbReference type="ARBA" id="ARBA00023136"/>
    </source>
</evidence>
<feature type="region of interest" description="Disordered" evidence="7">
    <location>
        <begin position="457"/>
        <end position="500"/>
    </location>
</feature>
<dbReference type="Pfam" id="PF01390">
    <property type="entry name" value="SEA"/>
    <property type="match status" value="1"/>
</dbReference>
<feature type="compositionally biased region" description="Basic and acidic residues" evidence="7">
    <location>
        <begin position="246"/>
        <end position="256"/>
    </location>
</feature>
<evidence type="ECO:0000313" key="11">
    <source>
        <dbReference type="EnsemblMetazoa" id="CLYHEMP017393.1"/>
    </source>
</evidence>
<dbReference type="RefSeq" id="XP_066929097.1">
    <property type="nucleotide sequence ID" value="XM_067072996.1"/>
</dbReference>
<keyword evidence="5" id="KW-0472">Membrane</keyword>
<dbReference type="PROSITE" id="PS51212">
    <property type="entry name" value="WSC"/>
    <property type="match status" value="1"/>
</dbReference>
<feature type="compositionally biased region" description="Basic and acidic residues" evidence="7">
    <location>
        <begin position="1008"/>
        <end position="1022"/>
    </location>
</feature>
<feature type="compositionally biased region" description="Polar residues" evidence="7">
    <location>
        <begin position="170"/>
        <end position="181"/>
    </location>
</feature>
<feature type="compositionally biased region" description="Polar residues" evidence="7">
    <location>
        <begin position="464"/>
        <end position="478"/>
    </location>
</feature>
<dbReference type="PANTHER" id="PTHR24269">
    <property type="entry name" value="KREMEN PROTEIN"/>
    <property type="match status" value="1"/>
</dbReference>
<dbReference type="PROSITE" id="PS50024">
    <property type="entry name" value="SEA"/>
    <property type="match status" value="1"/>
</dbReference>
<feature type="domain" description="WSC" evidence="10">
    <location>
        <begin position="1361"/>
        <end position="1453"/>
    </location>
</feature>
<dbReference type="GO" id="GO:0005886">
    <property type="term" value="C:plasma membrane"/>
    <property type="evidence" value="ECO:0007669"/>
    <property type="project" value="TreeGrafter"/>
</dbReference>
<dbReference type="GeneID" id="136816669"/>
<evidence type="ECO:0000256" key="1">
    <source>
        <dbReference type="ARBA" id="ARBA00004167"/>
    </source>
</evidence>
<feature type="compositionally biased region" description="Polar residues" evidence="7">
    <location>
        <begin position="196"/>
        <end position="218"/>
    </location>
</feature>